<proteinExistence type="predicted"/>
<comment type="caution">
    <text evidence="4">The sequence shown here is derived from an EMBL/GenBank/DDBJ whole genome shotgun (WGS) entry which is preliminary data.</text>
</comment>
<dbReference type="AlphaFoldDB" id="A0A326UA47"/>
<dbReference type="InterPro" id="IPR043504">
    <property type="entry name" value="Peptidase_S1_PA_chymotrypsin"/>
</dbReference>
<evidence type="ECO:0008006" key="6">
    <source>
        <dbReference type="Google" id="ProtNLM"/>
    </source>
</evidence>
<keyword evidence="1 3" id="KW-0732">Signal</keyword>
<evidence type="ECO:0000313" key="4">
    <source>
        <dbReference type="EMBL" id="PZW29364.1"/>
    </source>
</evidence>
<accession>A0A326UA47</accession>
<dbReference type="Gene3D" id="2.40.10.10">
    <property type="entry name" value="Trypsin-like serine proteases"/>
    <property type="match status" value="2"/>
</dbReference>
<dbReference type="PANTHER" id="PTHR15462:SF19">
    <property type="entry name" value="PEPTIDASE S1 DOMAIN-CONTAINING PROTEIN"/>
    <property type="match status" value="1"/>
</dbReference>
<feature type="region of interest" description="Disordered" evidence="2">
    <location>
        <begin position="74"/>
        <end position="95"/>
    </location>
</feature>
<organism evidence="4 5">
    <name type="scientific">Thermosporothrix hazakensis</name>
    <dbReference type="NCBI Taxonomy" id="644383"/>
    <lineage>
        <taxon>Bacteria</taxon>
        <taxon>Bacillati</taxon>
        <taxon>Chloroflexota</taxon>
        <taxon>Ktedonobacteria</taxon>
        <taxon>Ktedonobacterales</taxon>
        <taxon>Thermosporotrichaceae</taxon>
        <taxon>Thermosporothrix</taxon>
    </lineage>
</organism>
<evidence type="ECO:0000256" key="3">
    <source>
        <dbReference type="SAM" id="SignalP"/>
    </source>
</evidence>
<evidence type="ECO:0000256" key="1">
    <source>
        <dbReference type="ARBA" id="ARBA00022729"/>
    </source>
</evidence>
<evidence type="ECO:0000256" key="2">
    <source>
        <dbReference type="SAM" id="MobiDB-lite"/>
    </source>
</evidence>
<dbReference type="RefSeq" id="WP_137686034.1">
    <property type="nucleotide sequence ID" value="NZ_BIFX01000001.1"/>
</dbReference>
<reference evidence="4 5" key="1">
    <citation type="submission" date="2018-06" db="EMBL/GenBank/DDBJ databases">
        <title>Genomic Encyclopedia of Archaeal and Bacterial Type Strains, Phase II (KMG-II): from individual species to whole genera.</title>
        <authorList>
            <person name="Goeker M."/>
        </authorList>
    </citation>
    <scope>NUCLEOTIDE SEQUENCE [LARGE SCALE GENOMIC DNA]</scope>
    <source>
        <strain evidence="4 5">ATCC BAA-1881</strain>
    </source>
</reference>
<dbReference type="InterPro" id="IPR009003">
    <property type="entry name" value="Peptidase_S1_PA"/>
</dbReference>
<dbReference type="SUPFAM" id="SSF50494">
    <property type="entry name" value="Trypsin-like serine proteases"/>
    <property type="match status" value="1"/>
</dbReference>
<feature type="compositionally biased region" description="Basic and acidic residues" evidence="2">
    <location>
        <begin position="35"/>
        <end position="50"/>
    </location>
</feature>
<dbReference type="EMBL" id="QKUF01000008">
    <property type="protein sequence ID" value="PZW29364.1"/>
    <property type="molecule type" value="Genomic_DNA"/>
</dbReference>
<evidence type="ECO:0000313" key="5">
    <source>
        <dbReference type="Proteomes" id="UP000248806"/>
    </source>
</evidence>
<feature type="chain" id="PRO_5016357432" description="V8-like Glu-specific endopeptidase" evidence="3">
    <location>
        <begin position="33"/>
        <end position="321"/>
    </location>
</feature>
<feature type="region of interest" description="Disordered" evidence="2">
    <location>
        <begin position="31"/>
        <end position="50"/>
    </location>
</feature>
<dbReference type="OrthoDB" id="191045at2"/>
<protein>
    <recommendedName>
        <fullName evidence="6">V8-like Glu-specific endopeptidase</fullName>
    </recommendedName>
</protein>
<gene>
    <name evidence="4" type="ORF">EI42_02658</name>
</gene>
<sequence>MARPVSRRLLHLFLLGFLVCALSMVGSEAASAAKAPKEAPKETSQRLIPDHESRNALRYWTKERFRSAVPKDVERQAPRQIIKQPGKGEPKPQASAVPVGAYDSYPYSTIGKVFFTDPVSQTDYVCSGTSLSSRNGSIVDTAGHCVIEGGSGNNFYVNWVFCPQYLDGYCPRGVWPARQLHTTGQWANNADFSRDIGFAVVATNNGMTLNQAVGGVRLATDLPAEQNFRALGYPQEPPFTGQRMYQCTSPTTVRDTNGSPQPIGINCDMTGGSSGGGWLIRGRGSWYLNGHTSYVYTNLPDVLFSPYYDGFVGYIFNQIQG</sequence>
<dbReference type="PANTHER" id="PTHR15462">
    <property type="entry name" value="SERINE PROTEASE"/>
    <property type="match status" value="1"/>
</dbReference>
<dbReference type="Proteomes" id="UP000248806">
    <property type="component" value="Unassembled WGS sequence"/>
</dbReference>
<dbReference type="InterPro" id="IPR050966">
    <property type="entry name" value="Glutamyl_endopeptidase"/>
</dbReference>
<keyword evidence="5" id="KW-1185">Reference proteome</keyword>
<name>A0A326UA47_THEHA</name>
<feature type="signal peptide" evidence="3">
    <location>
        <begin position="1"/>
        <end position="32"/>
    </location>
</feature>